<sequence length="308" mass="35116">MSEIVDFGELQIEPAAGALEEPVGPIEAAGGAAAKPVAEVRQFDEAERDRVLANIEEHQDQLARFEALRLEWGRSYANNPDCPPGYEEYCNRNAAEEIAAKITRSVAEKRAYREPAVDVEMRDDKPMPVGNGNNAGTPASVISSYRAPSVYSDRRDTPAKHQYYAPKHVEQQYRSAEDESTIRLSGDLVRDGFKTIFQIAAGKSGRGKPYERKHGHGSREDQAKEVKAQIKAYLDGGEYPRFKGWQWKMLSPEDNLKLAQEQCKRDREQKVREIEAHVRRTIFPNRRRCFSPEDFYAEQYYKDTELKE</sequence>
<feature type="region of interest" description="Disordered" evidence="2">
    <location>
        <begin position="122"/>
        <end position="141"/>
    </location>
</feature>
<evidence type="ECO:0000256" key="1">
    <source>
        <dbReference type="SAM" id="Coils"/>
    </source>
</evidence>
<dbReference type="KEGG" id="adl:AURDEDRAFT_174776"/>
<accession>J0LFN7</accession>
<keyword evidence="1" id="KW-0175">Coiled coil</keyword>
<dbReference type="Proteomes" id="UP000006514">
    <property type="component" value="Unassembled WGS sequence"/>
</dbReference>
<gene>
    <name evidence="3" type="ORF">AURDEDRAFT_174776</name>
</gene>
<proteinExistence type="predicted"/>
<name>J0LFN7_AURST</name>
<evidence type="ECO:0000313" key="4">
    <source>
        <dbReference type="Proteomes" id="UP000006514"/>
    </source>
</evidence>
<dbReference type="EMBL" id="JH687869">
    <property type="protein sequence ID" value="EJD36173.1"/>
    <property type="molecule type" value="Genomic_DNA"/>
</dbReference>
<evidence type="ECO:0000256" key="2">
    <source>
        <dbReference type="SAM" id="MobiDB-lite"/>
    </source>
</evidence>
<feature type="coiled-coil region" evidence="1">
    <location>
        <begin position="41"/>
        <end position="68"/>
    </location>
</feature>
<reference evidence="4" key="1">
    <citation type="journal article" date="2012" name="Science">
        <title>The Paleozoic origin of enzymatic lignin decomposition reconstructed from 31 fungal genomes.</title>
        <authorList>
            <person name="Floudas D."/>
            <person name="Binder M."/>
            <person name="Riley R."/>
            <person name="Barry K."/>
            <person name="Blanchette R.A."/>
            <person name="Henrissat B."/>
            <person name="Martinez A.T."/>
            <person name="Otillar R."/>
            <person name="Spatafora J.W."/>
            <person name="Yadav J.S."/>
            <person name="Aerts A."/>
            <person name="Benoit I."/>
            <person name="Boyd A."/>
            <person name="Carlson A."/>
            <person name="Copeland A."/>
            <person name="Coutinho P.M."/>
            <person name="de Vries R.P."/>
            <person name="Ferreira P."/>
            <person name="Findley K."/>
            <person name="Foster B."/>
            <person name="Gaskell J."/>
            <person name="Glotzer D."/>
            <person name="Gorecki P."/>
            <person name="Heitman J."/>
            <person name="Hesse C."/>
            <person name="Hori C."/>
            <person name="Igarashi K."/>
            <person name="Jurgens J.A."/>
            <person name="Kallen N."/>
            <person name="Kersten P."/>
            <person name="Kohler A."/>
            <person name="Kuees U."/>
            <person name="Kumar T.K.A."/>
            <person name="Kuo A."/>
            <person name="LaButti K."/>
            <person name="Larrondo L.F."/>
            <person name="Lindquist E."/>
            <person name="Ling A."/>
            <person name="Lombard V."/>
            <person name="Lucas S."/>
            <person name="Lundell T."/>
            <person name="Martin R."/>
            <person name="McLaughlin D.J."/>
            <person name="Morgenstern I."/>
            <person name="Morin E."/>
            <person name="Murat C."/>
            <person name="Nagy L.G."/>
            <person name="Nolan M."/>
            <person name="Ohm R.A."/>
            <person name="Patyshakuliyeva A."/>
            <person name="Rokas A."/>
            <person name="Ruiz-Duenas F.J."/>
            <person name="Sabat G."/>
            <person name="Salamov A."/>
            <person name="Samejima M."/>
            <person name="Schmutz J."/>
            <person name="Slot J.C."/>
            <person name="St John F."/>
            <person name="Stenlid J."/>
            <person name="Sun H."/>
            <person name="Sun S."/>
            <person name="Syed K."/>
            <person name="Tsang A."/>
            <person name="Wiebenga A."/>
            <person name="Young D."/>
            <person name="Pisabarro A."/>
            <person name="Eastwood D.C."/>
            <person name="Martin F."/>
            <person name="Cullen D."/>
            <person name="Grigoriev I.V."/>
            <person name="Hibbett D.S."/>
        </authorList>
    </citation>
    <scope>NUCLEOTIDE SEQUENCE [LARGE SCALE GENOMIC DNA]</scope>
    <source>
        <strain evidence="4">TFB10046</strain>
    </source>
</reference>
<dbReference type="AlphaFoldDB" id="J0LFN7"/>
<protein>
    <submittedName>
        <fullName evidence="3">Uncharacterized protein</fullName>
    </submittedName>
</protein>
<keyword evidence="4" id="KW-1185">Reference proteome</keyword>
<feature type="compositionally biased region" description="Polar residues" evidence="2">
    <location>
        <begin position="131"/>
        <end position="141"/>
    </location>
</feature>
<organism evidence="3 4">
    <name type="scientific">Auricularia subglabra (strain TFB-10046 / SS5)</name>
    <name type="common">White-rot fungus</name>
    <name type="synonym">Auricularia delicata (strain TFB10046)</name>
    <dbReference type="NCBI Taxonomy" id="717982"/>
    <lineage>
        <taxon>Eukaryota</taxon>
        <taxon>Fungi</taxon>
        <taxon>Dikarya</taxon>
        <taxon>Basidiomycota</taxon>
        <taxon>Agaricomycotina</taxon>
        <taxon>Agaricomycetes</taxon>
        <taxon>Auriculariales</taxon>
        <taxon>Auriculariaceae</taxon>
        <taxon>Auricularia</taxon>
    </lineage>
</organism>
<dbReference type="InParanoid" id="J0LFN7"/>
<evidence type="ECO:0000313" key="3">
    <source>
        <dbReference type="EMBL" id="EJD36173.1"/>
    </source>
</evidence>